<protein>
    <submittedName>
        <fullName evidence="2">VOC family protein</fullName>
    </submittedName>
</protein>
<gene>
    <name evidence="2" type="ORF">GCM10009830_39750</name>
</gene>
<proteinExistence type="predicted"/>
<dbReference type="InterPro" id="IPR029068">
    <property type="entry name" value="Glyas_Bleomycin-R_OHBP_Dase"/>
</dbReference>
<evidence type="ECO:0000313" key="3">
    <source>
        <dbReference type="Proteomes" id="UP001499851"/>
    </source>
</evidence>
<reference evidence="3" key="1">
    <citation type="journal article" date="2019" name="Int. J. Syst. Evol. Microbiol.">
        <title>The Global Catalogue of Microorganisms (GCM) 10K type strain sequencing project: providing services to taxonomists for standard genome sequencing and annotation.</title>
        <authorList>
            <consortium name="The Broad Institute Genomics Platform"/>
            <consortium name="The Broad Institute Genome Sequencing Center for Infectious Disease"/>
            <person name="Wu L."/>
            <person name="Ma J."/>
        </authorList>
    </citation>
    <scope>NUCLEOTIDE SEQUENCE [LARGE SCALE GENOMIC DNA]</scope>
    <source>
        <strain evidence="3">JCM 16001</strain>
    </source>
</reference>
<comment type="caution">
    <text evidence="2">The sequence shown here is derived from an EMBL/GenBank/DDBJ whole genome shotgun (WGS) entry which is preliminary data.</text>
</comment>
<accession>A0ABP4THP1</accession>
<dbReference type="Gene3D" id="3.10.180.10">
    <property type="entry name" value="2,3-Dihydroxybiphenyl 1,2-Dioxygenase, domain 1"/>
    <property type="match status" value="1"/>
</dbReference>
<feature type="domain" description="Glyoxalase-like" evidence="1">
    <location>
        <begin position="8"/>
        <end position="220"/>
    </location>
</feature>
<dbReference type="Pfam" id="PF13468">
    <property type="entry name" value="Glyoxalase_3"/>
    <property type="match status" value="1"/>
</dbReference>
<dbReference type="Proteomes" id="UP001499851">
    <property type="component" value="Unassembled WGS sequence"/>
</dbReference>
<keyword evidence="3" id="KW-1185">Reference proteome</keyword>
<evidence type="ECO:0000259" key="1">
    <source>
        <dbReference type="Pfam" id="PF13468"/>
    </source>
</evidence>
<dbReference type="InterPro" id="IPR025870">
    <property type="entry name" value="Glyoxalase-like_dom"/>
</dbReference>
<organism evidence="2 3">
    <name type="scientific">Glycomyces endophyticus</name>
    <dbReference type="NCBI Taxonomy" id="480996"/>
    <lineage>
        <taxon>Bacteria</taxon>
        <taxon>Bacillati</taxon>
        <taxon>Actinomycetota</taxon>
        <taxon>Actinomycetes</taxon>
        <taxon>Glycomycetales</taxon>
        <taxon>Glycomycetaceae</taxon>
        <taxon>Glycomyces</taxon>
    </lineage>
</organism>
<sequence>MTEDITGIHHIGLVVRDMEAALETFRHLGFHVGAPAYPALPPRPGAAPEPVGAGNTHADFPRSFIELLAFAPKDPARLPASAKLIPLQVPDDRLAATRAVVKQTLGGLARRLREGEGAHILVFGTRDAAETAERLAAAGVRTSGALGAQRPVATAEGTRLADVRFLEIHDAASASFGMVGEGRVGAAEDAPADLLDAQLGTEHPNGAVGVVEALICVGNDRRRSTIERYGRYLGRDPVSEGSASVFAAGSGRLVLTTPRDLAERLPGAVPRQIPGVAAYTVAVGDLDDTVAYLRSRGVTVRRAADGRPFLPATAAHGAAVVFQQAA</sequence>
<dbReference type="RefSeq" id="WP_344490072.1">
    <property type="nucleotide sequence ID" value="NZ_BAAAQF010000019.1"/>
</dbReference>
<evidence type="ECO:0000313" key="2">
    <source>
        <dbReference type="EMBL" id="GAA1688222.1"/>
    </source>
</evidence>
<name>A0ABP4THP1_9ACTN</name>
<dbReference type="SUPFAM" id="SSF54593">
    <property type="entry name" value="Glyoxalase/Bleomycin resistance protein/Dihydroxybiphenyl dioxygenase"/>
    <property type="match status" value="2"/>
</dbReference>
<dbReference type="EMBL" id="BAAAQF010000019">
    <property type="protein sequence ID" value="GAA1688222.1"/>
    <property type="molecule type" value="Genomic_DNA"/>
</dbReference>